<protein>
    <submittedName>
        <fullName evidence="2">Uncharacterized protein</fullName>
    </submittedName>
</protein>
<feature type="region of interest" description="Disordered" evidence="1">
    <location>
        <begin position="60"/>
        <end position="276"/>
    </location>
</feature>
<organism evidence="2 3">
    <name type="scientific">Brassica carinata</name>
    <name type="common">Ethiopian mustard</name>
    <name type="synonym">Abyssinian cabbage</name>
    <dbReference type="NCBI Taxonomy" id="52824"/>
    <lineage>
        <taxon>Eukaryota</taxon>
        <taxon>Viridiplantae</taxon>
        <taxon>Streptophyta</taxon>
        <taxon>Embryophyta</taxon>
        <taxon>Tracheophyta</taxon>
        <taxon>Spermatophyta</taxon>
        <taxon>Magnoliopsida</taxon>
        <taxon>eudicotyledons</taxon>
        <taxon>Gunneridae</taxon>
        <taxon>Pentapetalae</taxon>
        <taxon>rosids</taxon>
        <taxon>malvids</taxon>
        <taxon>Brassicales</taxon>
        <taxon>Brassicaceae</taxon>
        <taxon>Brassiceae</taxon>
        <taxon>Brassica</taxon>
    </lineage>
</organism>
<evidence type="ECO:0000313" key="2">
    <source>
        <dbReference type="EMBL" id="KAG2304953.1"/>
    </source>
</evidence>
<feature type="compositionally biased region" description="Basic and acidic residues" evidence="1">
    <location>
        <begin position="117"/>
        <end position="134"/>
    </location>
</feature>
<feature type="compositionally biased region" description="Polar residues" evidence="1">
    <location>
        <begin position="210"/>
        <end position="221"/>
    </location>
</feature>
<gene>
    <name evidence="2" type="ORF">Bca52824_033604</name>
</gene>
<dbReference type="OrthoDB" id="1109346at2759"/>
<proteinExistence type="predicted"/>
<dbReference type="Proteomes" id="UP000886595">
    <property type="component" value="Unassembled WGS sequence"/>
</dbReference>
<dbReference type="AlphaFoldDB" id="A0A8X7SF09"/>
<reference evidence="2 3" key="1">
    <citation type="submission" date="2020-02" db="EMBL/GenBank/DDBJ databases">
        <authorList>
            <person name="Ma Q."/>
            <person name="Huang Y."/>
            <person name="Song X."/>
            <person name="Pei D."/>
        </authorList>
    </citation>
    <scope>NUCLEOTIDE SEQUENCE [LARGE SCALE GENOMIC DNA]</scope>
    <source>
        <strain evidence="2">Sxm20200214</strain>
        <tissue evidence="2">Leaf</tissue>
    </source>
</reference>
<sequence>MTQKFTCPVNQRHLSQEEAWKNYDKPIDDLLLYIPSRSTTPQEAPRISKFLQLQWSSVEREGEGTRFAHPGSEMHGTSKDGAEESMKKKLAREDDGRSMVCVRTQVPSDNDDDEEDRSGGDDSESVGKRSRLEADYNNDSSPCHNLASIRDELEVHGNNTEENTMIDDGSKASNCHEDAADETEQRNEETNESGSQADENILIPSDENDFSSLSPQESMQTCDDELDVHGSNADENTMTNDVSKEPDCLLHEDGVIAGDDGNETLTPGGDGISFVHPDAEIGEISKDEMNIAEEAMNKKRDREDGESSMVCVQVPSDYDDTEEADRLTNAQRLKRRFNKKYIYVRRSRGDASKRSGLEADDNNDSGTCYDLASKSNEIVPLPEIEQRNENGDETGSNTGKTLVISLSDRNNFSSPPLDIALSPPETMQTCDDELDVHGSTADDNTTINDDSMEPDYLLHEPDGVIAGDDGDKMETNESGSQADEINVLITSAENNFSSYVGFAGAIGIAVSPQESMQTCDDELNVHGSNAGRNTIIDDGSKAPVCLLNEDGAIAGDETELRVEENNEGGSKEAEITIPIPSDENNSLDPLLASEGASEDKRSKAHKSMGLSSSDKSNTHVNVGDQNHGQDCLPQDNGLGSEETMKSSEQLEDLGKSNDEGGIGNDSVKQSLLNIEEMAKDIEERIMKAQKRVAWLKARKAMRQRNVTSARLGR</sequence>
<name>A0A8X7SF09_BRACI</name>
<feature type="region of interest" description="Disordered" evidence="1">
    <location>
        <begin position="560"/>
        <end position="669"/>
    </location>
</feature>
<keyword evidence="3" id="KW-1185">Reference proteome</keyword>
<feature type="compositionally biased region" description="Basic and acidic residues" evidence="1">
    <location>
        <begin position="560"/>
        <end position="574"/>
    </location>
</feature>
<accession>A0A8X7SF09</accession>
<dbReference type="EMBL" id="JAAMPC010000007">
    <property type="protein sequence ID" value="KAG2304953.1"/>
    <property type="molecule type" value="Genomic_DNA"/>
</dbReference>
<comment type="caution">
    <text evidence="2">The sequence shown here is derived from an EMBL/GenBank/DDBJ whole genome shotgun (WGS) entry which is preliminary data.</text>
</comment>
<feature type="compositionally biased region" description="Basic and acidic residues" evidence="1">
    <location>
        <begin position="242"/>
        <end position="254"/>
    </location>
</feature>
<evidence type="ECO:0000256" key="1">
    <source>
        <dbReference type="SAM" id="MobiDB-lite"/>
    </source>
</evidence>
<feature type="compositionally biased region" description="Basic and acidic residues" evidence="1">
    <location>
        <begin position="76"/>
        <end position="97"/>
    </location>
</feature>
<evidence type="ECO:0000313" key="3">
    <source>
        <dbReference type="Proteomes" id="UP000886595"/>
    </source>
</evidence>
<feature type="compositionally biased region" description="Basic and acidic residues" evidence="1">
    <location>
        <begin position="168"/>
        <end position="189"/>
    </location>
</feature>
<feature type="compositionally biased region" description="Polar residues" evidence="1">
    <location>
        <begin position="609"/>
        <end position="628"/>
    </location>
</feature>